<dbReference type="EMBL" id="GL945017">
    <property type="protein sequence ID" value="EGN55996.1"/>
    <property type="molecule type" value="Genomic_DNA"/>
</dbReference>
<dbReference type="OrthoDB" id="9801098at2"/>
<dbReference type="AlphaFoldDB" id="F8NCA6"/>
<dbReference type="Proteomes" id="UP000002772">
    <property type="component" value="Unassembled WGS sequence"/>
</dbReference>
<accession>F8NCA6</accession>
<evidence type="ECO:0000313" key="4">
    <source>
        <dbReference type="EMBL" id="EGN55996.1"/>
    </source>
</evidence>
<dbReference type="GO" id="GO:0005829">
    <property type="term" value="C:cytosol"/>
    <property type="evidence" value="ECO:0007669"/>
    <property type="project" value="TreeGrafter"/>
</dbReference>
<dbReference type="InterPro" id="IPR005269">
    <property type="entry name" value="LOG"/>
</dbReference>
<dbReference type="eggNOG" id="COG1611">
    <property type="taxonomic scope" value="Bacteria"/>
</dbReference>
<dbReference type="InterPro" id="IPR031100">
    <property type="entry name" value="LOG_fam"/>
</dbReference>
<proteinExistence type="inferred from homology"/>
<dbReference type="GO" id="GO:0009691">
    <property type="term" value="P:cytokinin biosynthetic process"/>
    <property type="evidence" value="ECO:0007669"/>
    <property type="project" value="UniProtKB-UniRule"/>
</dbReference>
<reference evidence="5" key="1">
    <citation type="journal article" date="2011" name="Stand. Genomic Sci.">
        <title>Non-contiguous finished genome sequence of the opportunistic oral pathogen Prevotella multisaccharivorax type strain (PPPA20).</title>
        <authorList>
            <person name="Pati A."/>
            <person name="Gronow S."/>
            <person name="Lu M."/>
            <person name="Lapidus A."/>
            <person name="Nolan M."/>
            <person name="Lucas S."/>
            <person name="Hammon N."/>
            <person name="Deshpande S."/>
            <person name="Cheng J.F."/>
            <person name="Tapia R."/>
            <person name="Han C."/>
            <person name="Goodwin L."/>
            <person name="Pitluck S."/>
            <person name="Liolios K."/>
            <person name="Pagani I."/>
            <person name="Mavromatis K."/>
            <person name="Mikhailova N."/>
            <person name="Huntemann M."/>
            <person name="Chen A."/>
            <person name="Palaniappan K."/>
            <person name="Land M."/>
            <person name="Hauser L."/>
            <person name="Detter J.C."/>
            <person name="Brambilla E.M."/>
            <person name="Rohde M."/>
            <person name="Goker M."/>
            <person name="Woyke T."/>
            <person name="Bristow J."/>
            <person name="Eisen J.A."/>
            <person name="Markowitz V."/>
            <person name="Hugenholtz P."/>
            <person name="Kyrpides N.C."/>
            <person name="Klenk H.P."/>
            <person name="Ivanova N."/>
        </authorList>
    </citation>
    <scope>NUCLEOTIDE SEQUENCE [LARGE SCALE GENOMIC DNA]</scope>
    <source>
        <strain evidence="5">DSM 17128</strain>
    </source>
</reference>
<dbReference type="Gene3D" id="3.40.50.450">
    <property type="match status" value="1"/>
</dbReference>
<dbReference type="RefSeq" id="WP_007572878.1">
    <property type="nucleotide sequence ID" value="NZ_BPTS01000001.1"/>
</dbReference>
<gene>
    <name evidence="4" type="ORF">Premu_0515</name>
</gene>
<organism evidence="4 5">
    <name type="scientific">Hallella multisaccharivorax DSM 17128</name>
    <dbReference type="NCBI Taxonomy" id="688246"/>
    <lineage>
        <taxon>Bacteria</taxon>
        <taxon>Pseudomonadati</taxon>
        <taxon>Bacteroidota</taxon>
        <taxon>Bacteroidia</taxon>
        <taxon>Bacteroidales</taxon>
        <taxon>Prevotellaceae</taxon>
        <taxon>Hallella</taxon>
    </lineage>
</organism>
<dbReference type="SUPFAM" id="SSF102405">
    <property type="entry name" value="MCP/YpsA-like"/>
    <property type="match status" value="1"/>
</dbReference>
<name>F8NCA6_9BACT</name>
<dbReference type="EC" id="3.2.2.n1" evidence="3"/>
<keyword evidence="3" id="KW-0378">Hydrolase</keyword>
<dbReference type="Pfam" id="PF03641">
    <property type="entry name" value="Lysine_decarbox"/>
    <property type="match status" value="1"/>
</dbReference>
<dbReference type="NCBIfam" id="TIGR00730">
    <property type="entry name" value="Rossman fold protein, TIGR00730 family"/>
    <property type="match status" value="1"/>
</dbReference>
<dbReference type="GO" id="GO:0008714">
    <property type="term" value="F:AMP nucleosidase activity"/>
    <property type="evidence" value="ECO:0007669"/>
    <property type="project" value="UniProtKB-EC"/>
</dbReference>
<evidence type="ECO:0000256" key="3">
    <source>
        <dbReference type="RuleBase" id="RU363015"/>
    </source>
</evidence>
<comment type="catalytic activity">
    <reaction evidence="1">
        <text>AMP + H2O = D-ribose 5-phosphate + adenine</text>
        <dbReference type="Rhea" id="RHEA:20129"/>
        <dbReference type="ChEBI" id="CHEBI:15377"/>
        <dbReference type="ChEBI" id="CHEBI:16708"/>
        <dbReference type="ChEBI" id="CHEBI:78346"/>
        <dbReference type="ChEBI" id="CHEBI:456215"/>
        <dbReference type="EC" id="3.2.2.4"/>
    </reaction>
</comment>
<dbReference type="STRING" id="688246.Premu_0515"/>
<keyword evidence="5" id="KW-1185">Reference proteome</keyword>
<protein>
    <recommendedName>
        <fullName evidence="3">Cytokinin riboside 5'-monophosphate phosphoribohydrolase</fullName>
        <ecNumber evidence="3">3.2.2.n1</ecNumber>
    </recommendedName>
</protein>
<evidence type="ECO:0000256" key="1">
    <source>
        <dbReference type="ARBA" id="ARBA00000274"/>
    </source>
</evidence>
<evidence type="ECO:0000313" key="5">
    <source>
        <dbReference type="Proteomes" id="UP000002772"/>
    </source>
</evidence>
<keyword evidence="3" id="KW-0203">Cytokinin biosynthesis</keyword>
<dbReference type="HOGENOM" id="CLU_058336_4_3_10"/>
<dbReference type="PANTHER" id="PTHR31223">
    <property type="entry name" value="LOG FAMILY PROTEIN YJL055W"/>
    <property type="match status" value="1"/>
</dbReference>
<dbReference type="PANTHER" id="PTHR31223:SF70">
    <property type="entry name" value="LOG FAMILY PROTEIN YJL055W"/>
    <property type="match status" value="1"/>
</dbReference>
<sequence>MKIAVFCSANEAIDAVYFDAAAELGRWIGANGHTLVYGGQNRGLMRCVGEAVHESGGQLIGVIPQILVKRGQRPDCLDVEIPCDNLADRKELMLAQADVCVALPGGIGTLDEVFTMAASHNIGYHSKMVILYDIAGFWDKTIGLLDDLQRRGFIRGRWTDNIQVAGSFEELKKML</sequence>
<evidence type="ECO:0000256" key="2">
    <source>
        <dbReference type="ARBA" id="ARBA00006763"/>
    </source>
</evidence>
<comment type="similarity">
    <text evidence="2 3">Belongs to the LOG family.</text>
</comment>